<name>A0ABQ3T277_9ACTN</name>
<organism evidence="2 3">
    <name type="scientific">Streptomyces spororaveus</name>
    <dbReference type="NCBI Taxonomy" id="284039"/>
    <lineage>
        <taxon>Bacteria</taxon>
        <taxon>Bacillati</taxon>
        <taxon>Actinomycetota</taxon>
        <taxon>Actinomycetes</taxon>
        <taxon>Kitasatosporales</taxon>
        <taxon>Streptomycetaceae</taxon>
        <taxon>Streptomyces</taxon>
    </lineage>
</organism>
<gene>
    <name evidence="2" type="ORF">Sspor_00570</name>
</gene>
<keyword evidence="3" id="KW-1185">Reference proteome</keyword>
<dbReference type="RefSeq" id="WP_202197134.1">
    <property type="nucleotide sequence ID" value="NZ_BAAATO010000022.1"/>
</dbReference>
<feature type="compositionally biased region" description="Basic and acidic residues" evidence="1">
    <location>
        <begin position="11"/>
        <end position="32"/>
    </location>
</feature>
<proteinExistence type="predicted"/>
<dbReference type="Proteomes" id="UP000608522">
    <property type="component" value="Unassembled WGS sequence"/>
</dbReference>
<evidence type="ECO:0000313" key="3">
    <source>
        <dbReference type="Proteomes" id="UP000608522"/>
    </source>
</evidence>
<evidence type="ECO:0000256" key="1">
    <source>
        <dbReference type="SAM" id="MobiDB-lite"/>
    </source>
</evidence>
<accession>A0ABQ3T277</accession>
<evidence type="ECO:0000313" key="2">
    <source>
        <dbReference type="EMBL" id="GHI74496.1"/>
    </source>
</evidence>
<protein>
    <submittedName>
        <fullName evidence="2">Uncharacterized protein</fullName>
    </submittedName>
</protein>
<feature type="region of interest" description="Disordered" evidence="1">
    <location>
        <begin position="1"/>
        <end position="32"/>
    </location>
</feature>
<comment type="caution">
    <text evidence="2">The sequence shown here is derived from an EMBL/GenBank/DDBJ whole genome shotgun (WGS) entry which is preliminary data.</text>
</comment>
<sequence>MASINYPYPDPRNDAERESNRQTEDDYERQEQEAADFLDWAEGLPRSPLSCFSNRCG</sequence>
<dbReference type="EMBL" id="BNED01000002">
    <property type="protein sequence ID" value="GHI74496.1"/>
    <property type="molecule type" value="Genomic_DNA"/>
</dbReference>
<reference evidence="3" key="1">
    <citation type="submission" date="2023-07" db="EMBL/GenBank/DDBJ databases">
        <title>Whole genome shotgun sequence of Streptomyces spororaveus NBRC 15456.</title>
        <authorList>
            <person name="Komaki H."/>
            <person name="Tamura T."/>
        </authorList>
    </citation>
    <scope>NUCLEOTIDE SEQUENCE [LARGE SCALE GENOMIC DNA]</scope>
    <source>
        <strain evidence="3">NBRC 15456</strain>
    </source>
</reference>